<dbReference type="Pfam" id="PF02321">
    <property type="entry name" value="OEP"/>
    <property type="match status" value="2"/>
</dbReference>
<keyword evidence="11" id="KW-1185">Reference proteome</keyword>
<dbReference type="PANTHER" id="PTHR30026:SF20">
    <property type="entry name" value="OUTER MEMBRANE PROTEIN TOLC"/>
    <property type="match status" value="1"/>
</dbReference>
<proteinExistence type="inferred from homology"/>
<dbReference type="PANTHER" id="PTHR30026">
    <property type="entry name" value="OUTER MEMBRANE PROTEIN TOLC"/>
    <property type="match status" value="1"/>
</dbReference>
<evidence type="ECO:0000256" key="1">
    <source>
        <dbReference type="ARBA" id="ARBA00004442"/>
    </source>
</evidence>
<dbReference type="InterPro" id="IPR010130">
    <property type="entry name" value="T1SS_OMP_TolC"/>
</dbReference>
<dbReference type="SUPFAM" id="SSF56954">
    <property type="entry name" value="Outer membrane efflux proteins (OEP)"/>
    <property type="match status" value="1"/>
</dbReference>
<dbReference type="InterPro" id="IPR051906">
    <property type="entry name" value="TolC-like"/>
</dbReference>
<name>A0ABV6FZ37_9GAMM</name>
<keyword evidence="3" id="KW-0813">Transport</keyword>
<feature type="chain" id="PRO_5045336769" evidence="9">
    <location>
        <begin position="22"/>
        <end position="535"/>
    </location>
</feature>
<feature type="compositionally biased region" description="Gly residues" evidence="8">
    <location>
        <begin position="84"/>
        <end position="96"/>
    </location>
</feature>
<comment type="similarity">
    <text evidence="2">Belongs to the outer membrane factor (OMF) (TC 1.B.17) family.</text>
</comment>
<evidence type="ECO:0000313" key="10">
    <source>
        <dbReference type="EMBL" id="MFC0266621.1"/>
    </source>
</evidence>
<accession>A0ABV6FZ37</accession>
<keyword evidence="4" id="KW-1134">Transmembrane beta strand</keyword>
<dbReference type="EMBL" id="JBHLVX010000005">
    <property type="protein sequence ID" value="MFC0266621.1"/>
    <property type="molecule type" value="Genomic_DNA"/>
</dbReference>
<evidence type="ECO:0000313" key="11">
    <source>
        <dbReference type="Proteomes" id="UP001589814"/>
    </source>
</evidence>
<evidence type="ECO:0000256" key="2">
    <source>
        <dbReference type="ARBA" id="ARBA00007613"/>
    </source>
</evidence>
<keyword evidence="9" id="KW-0732">Signal</keyword>
<evidence type="ECO:0000256" key="8">
    <source>
        <dbReference type="SAM" id="MobiDB-lite"/>
    </source>
</evidence>
<dbReference type="InterPro" id="IPR003423">
    <property type="entry name" value="OMP_efflux"/>
</dbReference>
<gene>
    <name evidence="10" type="ORF">ACFFHW_01200</name>
</gene>
<protein>
    <submittedName>
        <fullName evidence="10">TolC family outer membrane protein</fullName>
    </submittedName>
</protein>
<dbReference type="Gene3D" id="1.20.1600.10">
    <property type="entry name" value="Outer membrane efflux proteins (OEP)"/>
    <property type="match status" value="1"/>
</dbReference>
<evidence type="ECO:0000256" key="5">
    <source>
        <dbReference type="ARBA" id="ARBA00022692"/>
    </source>
</evidence>
<evidence type="ECO:0000256" key="6">
    <source>
        <dbReference type="ARBA" id="ARBA00023136"/>
    </source>
</evidence>
<evidence type="ECO:0000256" key="3">
    <source>
        <dbReference type="ARBA" id="ARBA00022448"/>
    </source>
</evidence>
<keyword evidence="7" id="KW-0998">Cell outer membrane</keyword>
<dbReference type="NCBIfam" id="TIGR01844">
    <property type="entry name" value="type_I_sec_TolC"/>
    <property type="match status" value="1"/>
</dbReference>
<evidence type="ECO:0000256" key="4">
    <source>
        <dbReference type="ARBA" id="ARBA00022452"/>
    </source>
</evidence>
<evidence type="ECO:0000256" key="7">
    <source>
        <dbReference type="ARBA" id="ARBA00023237"/>
    </source>
</evidence>
<organism evidence="10 11">
    <name type="scientific">Kushneria aurantia</name>
    <dbReference type="NCBI Taxonomy" id="504092"/>
    <lineage>
        <taxon>Bacteria</taxon>
        <taxon>Pseudomonadati</taxon>
        <taxon>Pseudomonadota</taxon>
        <taxon>Gammaproteobacteria</taxon>
        <taxon>Oceanospirillales</taxon>
        <taxon>Halomonadaceae</taxon>
        <taxon>Kushneria</taxon>
    </lineage>
</organism>
<keyword evidence="5" id="KW-0812">Transmembrane</keyword>
<evidence type="ECO:0000256" key="9">
    <source>
        <dbReference type="SAM" id="SignalP"/>
    </source>
</evidence>
<dbReference type="Proteomes" id="UP001589814">
    <property type="component" value="Unassembled WGS sequence"/>
</dbReference>
<keyword evidence="6" id="KW-0472">Membrane</keyword>
<feature type="region of interest" description="Disordered" evidence="8">
    <location>
        <begin position="71"/>
        <end position="96"/>
    </location>
</feature>
<feature type="region of interest" description="Disordered" evidence="8">
    <location>
        <begin position="469"/>
        <end position="535"/>
    </location>
</feature>
<sequence>MRKFRVLPLLVAVSLAGQAQGADLMSIARDALIYNADLSASRAGFESTRAGEDIERGDLLPQISATGSVTRYDTMSSQSSSAGAAGGGGASGGAAASGGDDNYVGESVQLQATQSLFNATNWYQLETAERQTAQQALTLRADRQQLLYNVAEAYFEVLRARELLDTLRAEELAVERQLEQVRQQFDVGIVAATDVYEAQATFDLTRAQRIAQESTLRVNFEALEQLTGKQYASIDGLTEAMPVERPEPSAPQAWVDMASTQNLDVLAARAGVEIARSRLDVSRAGHLPTVSAFANYSYSDNNRDALRGHNEENQIGVEASIPIYTGGSTSAQVRQSTWSLEQTQYQQTSALRSAIQQVRSFYAQSVNNVLTVQAQQRAIESSRSALIATRNGYQAGTRTIVDVLQAQQSLFSAIANYAEARYNYVLNMLSLRQQAGVLDVDTLEVLNNYLSADQAVSLDISAQDNVNPRVDDTLSELGMDGPSPLEQSGDVPSRDLPPPEQLDSPRGGLGVDNLDELDTGLDESGGGALYDDSGY</sequence>
<comment type="subcellular location">
    <subcellularLocation>
        <location evidence="1">Cell outer membrane</location>
    </subcellularLocation>
</comment>
<comment type="caution">
    <text evidence="10">The sequence shown here is derived from an EMBL/GenBank/DDBJ whole genome shotgun (WGS) entry which is preliminary data.</text>
</comment>
<feature type="signal peptide" evidence="9">
    <location>
        <begin position="1"/>
        <end position="21"/>
    </location>
</feature>
<dbReference type="RefSeq" id="WP_019951317.1">
    <property type="nucleotide sequence ID" value="NZ_JBHLVX010000005.1"/>
</dbReference>
<reference evidence="10 11" key="1">
    <citation type="submission" date="2024-09" db="EMBL/GenBank/DDBJ databases">
        <authorList>
            <person name="Sun Q."/>
            <person name="Mori K."/>
        </authorList>
    </citation>
    <scope>NUCLEOTIDE SEQUENCE [LARGE SCALE GENOMIC DNA]</scope>
    <source>
        <strain evidence="10 11">CCM 7415</strain>
    </source>
</reference>